<evidence type="ECO:0000313" key="1">
    <source>
        <dbReference type="EMBL" id="CAD7088756.1"/>
    </source>
</evidence>
<reference evidence="1 2" key="1">
    <citation type="submission" date="2020-11" db="EMBL/GenBank/DDBJ databases">
        <authorList>
            <person name="Wallbank WR R."/>
            <person name="Pardo Diaz C."/>
            <person name="Kozak K."/>
            <person name="Martin S."/>
            <person name="Jiggins C."/>
            <person name="Moest M."/>
            <person name="Warren A I."/>
            <person name="Generalovic N T."/>
            <person name="Byers J.R.P. K."/>
            <person name="Montejo-Kovacevich G."/>
            <person name="Yen C E."/>
        </authorList>
    </citation>
    <scope>NUCLEOTIDE SEQUENCE [LARGE SCALE GENOMIC DNA]</scope>
</reference>
<accession>A0A7R8Z0I4</accession>
<dbReference type="Proteomes" id="UP000594454">
    <property type="component" value="Chromosome 4"/>
</dbReference>
<protein>
    <submittedName>
        <fullName evidence="1">Uncharacterized protein</fullName>
    </submittedName>
</protein>
<dbReference type="AlphaFoldDB" id="A0A7R8Z0I4"/>
<proteinExistence type="predicted"/>
<organism evidence="1 2">
    <name type="scientific">Hermetia illucens</name>
    <name type="common">Black soldier fly</name>
    <dbReference type="NCBI Taxonomy" id="343691"/>
    <lineage>
        <taxon>Eukaryota</taxon>
        <taxon>Metazoa</taxon>
        <taxon>Ecdysozoa</taxon>
        <taxon>Arthropoda</taxon>
        <taxon>Hexapoda</taxon>
        <taxon>Insecta</taxon>
        <taxon>Pterygota</taxon>
        <taxon>Neoptera</taxon>
        <taxon>Endopterygota</taxon>
        <taxon>Diptera</taxon>
        <taxon>Brachycera</taxon>
        <taxon>Stratiomyomorpha</taxon>
        <taxon>Stratiomyidae</taxon>
        <taxon>Hermetiinae</taxon>
        <taxon>Hermetia</taxon>
    </lineage>
</organism>
<sequence>MSTRDSLRSSHLKTEPLQLLSHLSTYNFHTTVIEPLNILETTIKPNETQILSDEFLFTFIEIYINKNTSILQIN</sequence>
<gene>
    <name evidence="1" type="ORF">HERILL_LOCUS11352</name>
</gene>
<dbReference type="EMBL" id="LR899012">
    <property type="protein sequence ID" value="CAD7088756.1"/>
    <property type="molecule type" value="Genomic_DNA"/>
</dbReference>
<evidence type="ECO:0000313" key="2">
    <source>
        <dbReference type="Proteomes" id="UP000594454"/>
    </source>
</evidence>
<dbReference type="InParanoid" id="A0A7R8Z0I4"/>
<name>A0A7R8Z0I4_HERIL</name>
<keyword evidence="2" id="KW-1185">Reference proteome</keyword>